<reference evidence="1 2" key="1">
    <citation type="submission" date="2019-08" db="EMBL/GenBank/DDBJ databases">
        <title>Whole genome of Aphis craccivora.</title>
        <authorList>
            <person name="Voronova N.V."/>
            <person name="Shulinski R.S."/>
            <person name="Bandarenka Y.V."/>
            <person name="Zhorov D.G."/>
            <person name="Warner D."/>
        </authorList>
    </citation>
    <scope>NUCLEOTIDE SEQUENCE [LARGE SCALE GENOMIC DNA]</scope>
    <source>
        <strain evidence="1">180601</strain>
        <tissue evidence="1">Whole Body</tissue>
    </source>
</reference>
<feature type="non-terminal residue" evidence="1">
    <location>
        <position position="1"/>
    </location>
</feature>
<dbReference type="AlphaFoldDB" id="A0A6G0Y5T7"/>
<comment type="caution">
    <text evidence="1">The sequence shown here is derived from an EMBL/GenBank/DDBJ whole genome shotgun (WGS) entry which is preliminary data.</text>
</comment>
<keyword evidence="2" id="KW-1185">Reference proteome</keyword>
<dbReference type="EMBL" id="VUJU01006071">
    <property type="protein sequence ID" value="KAF0749505.1"/>
    <property type="molecule type" value="Genomic_DNA"/>
</dbReference>
<dbReference type="InterPro" id="IPR052560">
    <property type="entry name" value="RdDP_mobile_element"/>
</dbReference>
<proteinExistence type="predicted"/>
<dbReference type="PANTHER" id="PTHR36688:SF1">
    <property type="entry name" value="ENDONUCLEASE_EXONUCLEASE_PHOSPHATASE DOMAIN-CONTAINING PROTEIN"/>
    <property type="match status" value="1"/>
</dbReference>
<dbReference type="OrthoDB" id="6620931at2759"/>
<accession>A0A6G0Y5T7</accession>
<name>A0A6G0Y5T7_APHCR</name>
<protein>
    <recommendedName>
        <fullName evidence="3">RNA-directed DNA polymerase from mobile element jockey</fullName>
    </recommendedName>
</protein>
<evidence type="ECO:0000313" key="2">
    <source>
        <dbReference type="Proteomes" id="UP000478052"/>
    </source>
</evidence>
<evidence type="ECO:0008006" key="3">
    <source>
        <dbReference type="Google" id="ProtNLM"/>
    </source>
</evidence>
<evidence type="ECO:0000313" key="1">
    <source>
        <dbReference type="EMBL" id="KAF0749505.1"/>
    </source>
</evidence>
<dbReference type="Proteomes" id="UP000478052">
    <property type="component" value="Unassembled WGS sequence"/>
</dbReference>
<sequence>LTNLQHYFTKWHLTLNPNKTVAIALHLNNREAQKKLKLKIGDEHIANEVYPKYLGVRIDRSLTFKKHLEDVKNKLKSRNNIISKLAGVDWGSSTKVLRISAIALMYSVAEYCAPVWARSAHCHKVDTELNHTMRILTDTVKPT</sequence>
<organism evidence="1 2">
    <name type="scientific">Aphis craccivora</name>
    <name type="common">Cowpea aphid</name>
    <dbReference type="NCBI Taxonomy" id="307492"/>
    <lineage>
        <taxon>Eukaryota</taxon>
        <taxon>Metazoa</taxon>
        <taxon>Ecdysozoa</taxon>
        <taxon>Arthropoda</taxon>
        <taxon>Hexapoda</taxon>
        <taxon>Insecta</taxon>
        <taxon>Pterygota</taxon>
        <taxon>Neoptera</taxon>
        <taxon>Paraneoptera</taxon>
        <taxon>Hemiptera</taxon>
        <taxon>Sternorrhyncha</taxon>
        <taxon>Aphidomorpha</taxon>
        <taxon>Aphidoidea</taxon>
        <taxon>Aphididae</taxon>
        <taxon>Aphidini</taxon>
        <taxon>Aphis</taxon>
        <taxon>Aphis</taxon>
    </lineage>
</organism>
<gene>
    <name evidence="1" type="ORF">FWK35_00020017</name>
</gene>
<dbReference type="PANTHER" id="PTHR36688">
    <property type="entry name" value="ENDO/EXONUCLEASE/PHOSPHATASE DOMAIN-CONTAINING PROTEIN"/>
    <property type="match status" value="1"/>
</dbReference>